<protein>
    <recommendedName>
        <fullName evidence="2">histidine kinase</fullName>
        <ecNumber evidence="2">2.7.13.3</ecNumber>
    </recommendedName>
</protein>
<dbReference type="PROSITE" id="PS50109">
    <property type="entry name" value="HIS_KIN"/>
    <property type="match status" value="1"/>
</dbReference>
<feature type="domain" description="Response regulatory" evidence="10">
    <location>
        <begin position="671"/>
        <end position="788"/>
    </location>
</feature>
<evidence type="ECO:0000256" key="6">
    <source>
        <dbReference type="ARBA" id="ARBA00023012"/>
    </source>
</evidence>
<dbReference type="PANTHER" id="PTHR43047:SF72">
    <property type="entry name" value="OSMOSENSING HISTIDINE PROTEIN KINASE SLN1"/>
    <property type="match status" value="1"/>
</dbReference>
<dbReference type="Pfam" id="PF00072">
    <property type="entry name" value="Response_reg"/>
    <property type="match status" value="1"/>
</dbReference>
<dbReference type="EMBL" id="JACIJF010000004">
    <property type="protein sequence ID" value="MBB5710524.1"/>
    <property type="molecule type" value="Genomic_DNA"/>
</dbReference>
<dbReference type="PRINTS" id="PR00344">
    <property type="entry name" value="BCTRLSENSOR"/>
</dbReference>
<dbReference type="Gene3D" id="1.25.40.10">
    <property type="entry name" value="Tetratricopeptide repeat domain"/>
    <property type="match status" value="2"/>
</dbReference>
<dbReference type="SUPFAM" id="SSF47384">
    <property type="entry name" value="Homodimeric domain of signal transducing histidine kinase"/>
    <property type="match status" value="1"/>
</dbReference>
<evidence type="ECO:0000256" key="7">
    <source>
        <dbReference type="PROSITE-ProRule" id="PRU00169"/>
    </source>
</evidence>
<dbReference type="AlphaFoldDB" id="A0A840YCE8"/>
<dbReference type="InterPro" id="IPR005467">
    <property type="entry name" value="His_kinase_dom"/>
</dbReference>
<feature type="domain" description="Histidine kinase" evidence="9">
    <location>
        <begin position="437"/>
        <end position="657"/>
    </location>
</feature>
<dbReference type="CDD" id="cd00156">
    <property type="entry name" value="REC"/>
    <property type="match status" value="1"/>
</dbReference>
<dbReference type="Gene3D" id="1.10.287.130">
    <property type="match status" value="1"/>
</dbReference>
<dbReference type="Gene3D" id="3.30.565.10">
    <property type="entry name" value="Histidine kinase-like ATPase, C-terminal domain"/>
    <property type="match status" value="1"/>
</dbReference>
<evidence type="ECO:0000256" key="3">
    <source>
        <dbReference type="ARBA" id="ARBA00022553"/>
    </source>
</evidence>
<dbReference type="InterPro" id="IPR001789">
    <property type="entry name" value="Sig_transdc_resp-reg_receiver"/>
</dbReference>
<gene>
    <name evidence="11" type="ORF">FHT02_001755</name>
</gene>
<comment type="caution">
    <text evidence="11">The sequence shown here is derived from an EMBL/GenBank/DDBJ whole genome shotgun (WGS) entry which is preliminary data.</text>
</comment>
<dbReference type="InterPro" id="IPR036097">
    <property type="entry name" value="HisK_dim/P_sf"/>
</dbReference>
<organism evidence="11 12">
    <name type="scientific">Sphingomonas xinjiangensis</name>
    <dbReference type="NCBI Taxonomy" id="643568"/>
    <lineage>
        <taxon>Bacteria</taxon>
        <taxon>Pseudomonadati</taxon>
        <taxon>Pseudomonadota</taxon>
        <taxon>Alphaproteobacteria</taxon>
        <taxon>Sphingomonadales</taxon>
        <taxon>Sphingomonadaceae</taxon>
        <taxon>Sphingomonas</taxon>
    </lineage>
</organism>
<dbReference type="PROSITE" id="PS50110">
    <property type="entry name" value="RESPONSE_REGULATORY"/>
    <property type="match status" value="1"/>
</dbReference>
<dbReference type="CDD" id="cd00082">
    <property type="entry name" value="HisKA"/>
    <property type="match status" value="1"/>
</dbReference>
<dbReference type="SMART" id="SM00448">
    <property type="entry name" value="REC"/>
    <property type="match status" value="1"/>
</dbReference>
<accession>A0A840YCE8</accession>
<name>A0A840YCE8_9SPHN</name>
<evidence type="ECO:0000256" key="8">
    <source>
        <dbReference type="SAM" id="Phobius"/>
    </source>
</evidence>
<evidence type="ECO:0000313" key="12">
    <source>
        <dbReference type="Proteomes" id="UP000527143"/>
    </source>
</evidence>
<dbReference type="Pfam" id="PF13424">
    <property type="entry name" value="TPR_12"/>
    <property type="match status" value="1"/>
</dbReference>
<dbReference type="InterPro" id="IPR036890">
    <property type="entry name" value="HATPase_C_sf"/>
</dbReference>
<comment type="caution">
    <text evidence="7">Lacks conserved residue(s) required for the propagation of feature annotation.</text>
</comment>
<dbReference type="EC" id="2.7.13.3" evidence="2"/>
<keyword evidence="3" id="KW-0597">Phosphoprotein</keyword>
<keyword evidence="4" id="KW-0808">Transferase</keyword>
<evidence type="ECO:0000256" key="4">
    <source>
        <dbReference type="ARBA" id="ARBA00022679"/>
    </source>
</evidence>
<keyword evidence="6" id="KW-0902">Two-component regulatory system</keyword>
<dbReference type="SUPFAM" id="SSF48452">
    <property type="entry name" value="TPR-like"/>
    <property type="match status" value="1"/>
</dbReference>
<sequence length="803" mass="85773">MAMMLLAAQPGHAAPASETAPAIAAAAAAAKASMVADPEQALVYAGRIDILARKLPDPRRRKAALATARWLAGEADLRLNEVQRAGPLLADGIRLLEGADASSKLRGDLLMSQGAFLAATGKAAQALANYQAAHRIFSSADEDRSAAIALQNIAMLYSAANDLERAERYYVRAANTFGGDVLLSLSLRNNLGGLFLRADRYADAEVQFGRALASARAMRDPALEARILSNLARAQIDLRKFDEAAATLDHAFSLLKPDNNTTTRRQLLATAARLSADRGDLANATRLVALAFDALDLSATGAEFSGAHGIAYKVYGETGEAKLALVHLEALKRLNDEAAKVATTTSAALMGAKFDYQGQQLTIARLTSEQLRKAAEFQRTLFFSLGGATLAVIAMLSWGLITIRRSRNRVRDANIVLHHTNTALEKALAAKTEFLATTSHEIRTPLNGILGMTQVMLSANRLDADVRERIGLVHGAGLTMRSLVDDILDLAKMETGNLTVDPQPMDLRTMLGEVTKLWEEQAHAKGLAFRLDLAHAPDWIVCDAGRLRQIVFNLLSNAVKFTLAGGITVRALQQGTDEQRELSLIVADSGIGIPQDKFEEIFQSFHQVDASTTRRFGGTGLGLAICRNIAHALAGSIRVESSEGTGTAFTLTLPLVLAEAPEEERPVAGPSILLVEGNPIARSTVRALLQPHGITVQFASDPKEALTKLEEGDVLTLLLDEATLNKAAEGGASALERLVSAAKDARVIVLSRKDRSREQDPLLGGGVFQVLEKPFSASDLLPVLQTRGGSGNDRASTLVSRAA</sequence>
<dbReference type="Proteomes" id="UP000527143">
    <property type="component" value="Unassembled WGS sequence"/>
</dbReference>
<dbReference type="Gene3D" id="3.40.50.2300">
    <property type="match status" value="1"/>
</dbReference>
<dbReference type="SUPFAM" id="SSF52172">
    <property type="entry name" value="CheY-like"/>
    <property type="match status" value="1"/>
</dbReference>
<keyword evidence="8" id="KW-0472">Membrane</keyword>
<dbReference type="InterPro" id="IPR011006">
    <property type="entry name" value="CheY-like_superfamily"/>
</dbReference>
<dbReference type="InterPro" id="IPR004358">
    <property type="entry name" value="Sig_transdc_His_kin-like_C"/>
</dbReference>
<dbReference type="InterPro" id="IPR019734">
    <property type="entry name" value="TPR_rpt"/>
</dbReference>
<evidence type="ECO:0000259" key="9">
    <source>
        <dbReference type="PROSITE" id="PS50109"/>
    </source>
</evidence>
<dbReference type="SUPFAM" id="SSF55874">
    <property type="entry name" value="ATPase domain of HSP90 chaperone/DNA topoisomerase II/histidine kinase"/>
    <property type="match status" value="1"/>
</dbReference>
<dbReference type="Pfam" id="PF02518">
    <property type="entry name" value="HATPase_c"/>
    <property type="match status" value="1"/>
</dbReference>
<keyword evidence="8" id="KW-1133">Transmembrane helix</keyword>
<dbReference type="GO" id="GO:0005886">
    <property type="term" value="C:plasma membrane"/>
    <property type="evidence" value="ECO:0007669"/>
    <property type="project" value="TreeGrafter"/>
</dbReference>
<comment type="catalytic activity">
    <reaction evidence="1">
        <text>ATP + protein L-histidine = ADP + protein N-phospho-L-histidine.</text>
        <dbReference type="EC" id="2.7.13.3"/>
    </reaction>
</comment>
<dbReference type="SMART" id="SM00388">
    <property type="entry name" value="HisKA"/>
    <property type="match status" value="1"/>
</dbReference>
<dbReference type="InterPro" id="IPR011990">
    <property type="entry name" value="TPR-like_helical_dom_sf"/>
</dbReference>
<keyword evidence="12" id="KW-1185">Reference proteome</keyword>
<evidence type="ECO:0000259" key="10">
    <source>
        <dbReference type="PROSITE" id="PS50110"/>
    </source>
</evidence>
<keyword evidence="8" id="KW-0812">Transmembrane</keyword>
<reference evidence="11 12" key="1">
    <citation type="submission" date="2020-08" db="EMBL/GenBank/DDBJ databases">
        <title>Genomic Encyclopedia of Type Strains, Phase IV (KMG-IV): sequencing the most valuable type-strain genomes for metagenomic binning, comparative biology and taxonomic classification.</title>
        <authorList>
            <person name="Goeker M."/>
        </authorList>
    </citation>
    <scope>NUCLEOTIDE SEQUENCE [LARGE SCALE GENOMIC DNA]</scope>
    <source>
        <strain evidence="11 12">DSM 26736</strain>
    </source>
</reference>
<feature type="transmembrane region" description="Helical" evidence="8">
    <location>
        <begin position="381"/>
        <end position="401"/>
    </location>
</feature>
<dbReference type="SMART" id="SM00387">
    <property type="entry name" value="HATPase_c"/>
    <property type="match status" value="1"/>
</dbReference>
<proteinExistence type="predicted"/>
<keyword evidence="5 11" id="KW-0418">Kinase</keyword>
<dbReference type="CDD" id="cd16922">
    <property type="entry name" value="HATPase_EvgS-ArcB-TorS-like"/>
    <property type="match status" value="1"/>
</dbReference>
<evidence type="ECO:0000256" key="1">
    <source>
        <dbReference type="ARBA" id="ARBA00000085"/>
    </source>
</evidence>
<evidence type="ECO:0000313" key="11">
    <source>
        <dbReference type="EMBL" id="MBB5710524.1"/>
    </source>
</evidence>
<evidence type="ECO:0000256" key="2">
    <source>
        <dbReference type="ARBA" id="ARBA00012438"/>
    </source>
</evidence>
<dbReference type="PANTHER" id="PTHR43047">
    <property type="entry name" value="TWO-COMPONENT HISTIDINE PROTEIN KINASE"/>
    <property type="match status" value="1"/>
</dbReference>
<dbReference type="GO" id="GO:0009927">
    <property type="term" value="F:histidine phosphotransfer kinase activity"/>
    <property type="evidence" value="ECO:0007669"/>
    <property type="project" value="TreeGrafter"/>
</dbReference>
<dbReference type="InterPro" id="IPR003594">
    <property type="entry name" value="HATPase_dom"/>
</dbReference>
<dbReference type="InterPro" id="IPR003661">
    <property type="entry name" value="HisK_dim/P_dom"/>
</dbReference>
<dbReference type="Pfam" id="PF00512">
    <property type="entry name" value="HisKA"/>
    <property type="match status" value="1"/>
</dbReference>
<dbReference type="SMART" id="SM00028">
    <property type="entry name" value="TPR"/>
    <property type="match status" value="4"/>
</dbReference>
<evidence type="ECO:0000256" key="5">
    <source>
        <dbReference type="ARBA" id="ARBA00022777"/>
    </source>
</evidence>
<dbReference type="GO" id="GO:0000155">
    <property type="term" value="F:phosphorelay sensor kinase activity"/>
    <property type="evidence" value="ECO:0007669"/>
    <property type="project" value="InterPro"/>
</dbReference>
<dbReference type="FunFam" id="3.30.565.10:FF:000010">
    <property type="entry name" value="Sensor histidine kinase RcsC"/>
    <property type="match status" value="1"/>
</dbReference>